<dbReference type="STRING" id="72359.L7K0F1"/>
<accession>L7K0F1</accession>
<evidence type="ECO:0000256" key="3">
    <source>
        <dbReference type="ARBA" id="ARBA00022679"/>
    </source>
</evidence>
<dbReference type="PANTHER" id="PTHR19376">
    <property type="entry name" value="DNA-DIRECTED RNA POLYMERASE"/>
    <property type="match status" value="1"/>
</dbReference>
<reference evidence="7 8" key="1">
    <citation type="journal article" date="2012" name="PLoS Pathog.">
        <title>The genome of the obligate intracellular parasite Trachipleistophora hominis: new insights into microsporidian genome dynamics and reductive evolution.</title>
        <authorList>
            <person name="Heinz E."/>
            <person name="Williams T.A."/>
            <person name="Nakjang S."/>
            <person name="Noel C.J."/>
            <person name="Swan D.C."/>
            <person name="Goldberg A.V."/>
            <person name="Harris S.R."/>
            <person name="Weinmaier T."/>
            <person name="Markert S."/>
            <person name="Becher D."/>
            <person name="Bernhardt J."/>
            <person name="Dagan T."/>
            <person name="Hacker C."/>
            <person name="Lucocq J.M."/>
            <person name="Schweder T."/>
            <person name="Rattei T."/>
            <person name="Hall N."/>
            <person name="Hirt R.P."/>
            <person name="Embley T.M."/>
        </authorList>
    </citation>
    <scope>NUCLEOTIDE SEQUENCE [LARGE SCALE GENOMIC DNA]</scope>
</reference>
<dbReference type="OrthoDB" id="2194298at2759"/>
<evidence type="ECO:0000256" key="4">
    <source>
        <dbReference type="ARBA" id="ARBA00022695"/>
    </source>
</evidence>
<dbReference type="InterPro" id="IPR007081">
    <property type="entry name" value="RNA_pol_Rpb1_5"/>
</dbReference>
<dbReference type="Pfam" id="PF04998">
    <property type="entry name" value="RNA_pol_Rpb1_5"/>
    <property type="match status" value="1"/>
</dbReference>
<dbReference type="AlphaFoldDB" id="L7K0F1"/>
<dbReference type="VEuPathDB" id="MicrosporidiaDB:THOM_0003"/>
<dbReference type="PANTHER" id="PTHR19376:SF67">
    <property type="entry name" value="DNA-DIRECTED RNA POLYMERASE"/>
    <property type="match status" value="1"/>
</dbReference>
<dbReference type="InterPro" id="IPR045867">
    <property type="entry name" value="DNA-dir_RpoC_beta_prime"/>
</dbReference>
<keyword evidence="5" id="KW-0804">Transcription</keyword>
<dbReference type="GO" id="GO:0006351">
    <property type="term" value="P:DNA-templated transcription"/>
    <property type="evidence" value="ECO:0007669"/>
    <property type="project" value="InterPro"/>
</dbReference>
<keyword evidence="2" id="KW-0240">DNA-directed RNA polymerase</keyword>
<organism evidence="7 8">
    <name type="scientific">Trachipleistophora hominis</name>
    <name type="common">Microsporidian parasite</name>
    <dbReference type="NCBI Taxonomy" id="72359"/>
    <lineage>
        <taxon>Eukaryota</taxon>
        <taxon>Fungi</taxon>
        <taxon>Fungi incertae sedis</taxon>
        <taxon>Microsporidia</taxon>
        <taxon>Pleistophoridae</taxon>
        <taxon>Trachipleistophora</taxon>
    </lineage>
</organism>
<evidence type="ECO:0000256" key="2">
    <source>
        <dbReference type="ARBA" id="ARBA00022478"/>
    </source>
</evidence>
<dbReference type="Gene3D" id="1.10.150.390">
    <property type="match status" value="1"/>
</dbReference>
<dbReference type="InParanoid" id="L7K0F1"/>
<dbReference type="EC" id="2.7.7.6" evidence="1"/>
<dbReference type="GO" id="GO:0000428">
    <property type="term" value="C:DNA-directed RNA polymerase complex"/>
    <property type="evidence" value="ECO:0007669"/>
    <property type="project" value="UniProtKB-KW"/>
</dbReference>
<dbReference type="EMBL" id="JH993798">
    <property type="protein sequence ID" value="ELQ76976.1"/>
    <property type="molecule type" value="Genomic_DNA"/>
</dbReference>
<dbReference type="Proteomes" id="UP000011185">
    <property type="component" value="Unassembled WGS sequence"/>
</dbReference>
<name>L7K0F1_TRAHO</name>
<dbReference type="HOGENOM" id="CLU_1441437_0_0_1"/>
<dbReference type="GO" id="GO:0003677">
    <property type="term" value="F:DNA binding"/>
    <property type="evidence" value="ECO:0007669"/>
    <property type="project" value="InterPro"/>
</dbReference>
<keyword evidence="8" id="KW-1185">Reference proteome</keyword>
<evidence type="ECO:0000259" key="6">
    <source>
        <dbReference type="Pfam" id="PF04998"/>
    </source>
</evidence>
<keyword evidence="3" id="KW-0808">Transferase</keyword>
<dbReference type="SUPFAM" id="SSF64484">
    <property type="entry name" value="beta and beta-prime subunits of DNA dependent RNA-polymerase"/>
    <property type="match status" value="1"/>
</dbReference>
<feature type="domain" description="RNA polymerase Rpb1" evidence="6">
    <location>
        <begin position="56"/>
        <end position="129"/>
    </location>
</feature>
<keyword evidence="4" id="KW-0548">Nucleotidyltransferase</keyword>
<sequence>MTLSSCVPVSNTIEKMRETFKVVDSDITHMEILNNDVTVSGCNYYSLFDYVPSHGVYLNDYINFYTCISNDIYNTWEVLGIEACRAVIIREVRAVFQAYGIEIDIRHLMLIADKMTVTGEYVAFNRHKMSGSVLGKMSFESTYNFLRKAYLYGSCDELEGPSARVALGLPVRNGTGMFDLLYEDNQGVYD</sequence>
<evidence type="ECO:0000313" key="8">
    <source>
        <dbReference type="Proteomes" id="UP000011185"/>
    </source>
</evidence>
<evidence type="ECO:0000256" key="5">
    <source>
        <dbReference type="ARBA" id="ARBA00023163"/>
    </source>
</evidence>
<evidence type="ECO:0000256" key="1">
    <source>
        <dbReference type="ARBA" id="ARBA00012418"/>
    </source>
</evidence>
<evidence type="ECO:0000313" key="7">
    <source>
        <dbReference type="EMBL" id="ELQ76976.1"/>
    </source>
</evidence>
<protein>
    <recommendedName>
        <fullName evidence="1">DNA-directed RNA polymerase</fullName>
        <ecNumber evidence="1">2.7.7.6</ecNumber>
    </recommendedName>
</protein>
<dbReference type="OMA" id="NDIHAVY"/>
<proteinExistence type="predicted"/>
<gene>
    <name evidence="7" type="ORF">THOM_0003</name>
</gene>
<dbReference type="GO" id="GO:0003899">
    <property type="term" value="F:DNA-directed RNA polymerase activity"/>
    <property type="evidence" value="ECO:0007669"/>
    <property type="project" value="UniProtKB-EC"/>
</dbReference>